<dbReference type="Gene3D" id="3.40.630.70">
    <property type="entry name" value="Leucyl/phenylalanyl-tRNA-protein transferase, C-terminal domain"/>
    <property type="match status" value="1"/>
</dbReference>
<accession>A0A0G4H130</accession>
<proteinExistence type="predicted"/>
<feature type="region of interest" description="Disordered" evidence="1">
    <location>
        <begin position="711"/>
        <end position="730"/>
    </location>
</feature>
<name>A0A0G4H130_9ALVE</name>
<dbReference type="InterPro" id="IPR042203">
    <property type="entry name" value="Leu/Phe-tRNA_Trfase_C"/>
</dbReference>
<evidence type="ECO:0000256" key="1">
    <source>
        <dbReference type="SAM" id="MobiDB-lite"/>
    </source>
</evidence>
<reference evidence="2" key="1">
    <citation type="submission" date="2014-11" db="EMBL/GenBank/DDBJ databases">
        <authorList>
            <person name="Otto D Thomas"/>
            <person name="Naeem Raeece"/>
        </authorList>
    </citation>
    <scope>NUCLEOTIDE SEQUENCE</scope>
</reference>
<dbReference type="AlphaFoldDB" id="A0A0G4H130"/>
<evidence type="ECO:0008006" key="3">
    <source>
        <dbReference type="Google" id="ProtNLM"/>
    </source>
</evidence>
<gene>
    <name evidence="2" type="ORF">Cvel_24249</name>
</gene>
<protein>
    <recommendedName>
        <fullName evidence="3">BioF2-like acetyltransferase domain-containing protein</fullName>
    </recommendedName>
</protein>
<dbReference type="VEuPathDB" id="CryptoDB:Cvel_24249"/>
<organism evidence="2">
    <name type="scientific">Chromera velia CCMP2878</name>
    <dbReference type="NCBI Taxonomy" id="1169474"/>
    <lineage>
        <taxon>Eukaryota</taxon>
        <taxon>Sar</taxon>
        <taxon>Alveolata</taxon>
        <taxon>Colpodellida</taxon>
        <taxon>Chromeraceae</taxon>
        <taxon>Chromera</taxon>
    </lineage>
</organism>
<sequence length="756" mass="83378">MTSDEQIVWDTTGPSVVGELVSSFDCSDELVEALVDSTEGAFTQDTYESLVEACQVPTGLVLDLDVVETNSMHSVTLLTPVFFVGAGSGGVDVRTEFEGHVEKRAVAWLPRRGGAYSLTASVSTGEMKNLRVVVKSPVFNLALAFDNVFECLYWKWEKKMNDELEAALLNLLVTLNEDVKNAFRQVFSLIGSFMSSTDFNFEDQIESLEDDIQTVLGEGKLEYVGALHRGLRSLVDNPLKHLLPSHAIQAIEAFQAAKGRLADMPALLSAIDEMIRACEEYVKFVQTVEGAAGVPLQDTTGHIAVFTQITIAAQTFRRDFGSAGTEEWRLLASINESMWSLSMLTRGQSDVPQYSHQQQQTARRRWPLHLSAYRRYSFCPRVGAEHILESGGEWETDLLGMSEGLGGAGFLVGSKGPLVSAQGGNPMQSLVMSVAGAGMQSPLPYSIGGPEKGAEAVEEGALLLKKLMDAGARYVTSENAVHGNFGLQWASLDLSGRMSGRLKGFVPEEMGGDTARRLVSRRKDALRFLRQTKGDLRFSLRMNSDFDAAVSLVRRHHRHSWVSPGLVRIWEKMREEGEFAIFELWGGKRVAEGEGKEAFEWVLLAADYGHFLEGGVFYVATRAIEKIPSETEATKEGNGESALSISNFRRAAPGFMLALVECESLRKQFGCELWDLGGTDESPGMQYKKSLAQVYERPLLQGGMRILRREARAEGRSVEDSRLPPGEPVRSMVREGGVLVENIRESDLFLPWSKRT</sequence>
<feature type="compositionally biased region" description="Basic and acidic residues" evidence="1">
    <location>
        <begin position="711"/>
        <end position="722"/>
    </location>
</feature>
<evidence type="ECO:0000313" key="2">
    <source>
        <dbReference type="EMBL" id="CEM37199.1"/>
    </source>
</evidence>
<dbReference type="EMBL" id="CDMZ01001762">
    <property type="protein sequence ID" value="CEM37199.1"/>
    <property type="molecule type" value="Genomic_DNA"/>
</dbReference>